<dbReference type="Pfam" id="PF02826">
    <property type="entry name" value="2-Hacid_dh_C"/>
    <property type="match status" value="1"/>
</dbReference>
<dbReference type="AlphaFoldDB" id="W4LL77"/>
<dbReference type="Proteomes" id="UP000019141">
    <property type="component" value="Unassembled WGS sequence"/>
</dbReference>
<keyword evidence="5" id="KW-1185">Reference proteome</keyword>
<reference evidence="4 5" key="1">
    <citation type="journal article" date="2014" name="Nature">
        <title>An environmental bacterial taxon with a large and distinct metabolic repertoire.</title>
        <authorList>
            <person name="Wilson M.C."/>
            <person name="Mori T."/>
            <person name="Ruckert C."/>
            <person name="Uria A.R."/>
            <person name="Helf M.J."/>
            <person name="Takada K."/>
            <person name="Gernert C."/>
            <person name="Steffens U.A."/>
            <person name="Heycke N."/>
            <person name="Schmitt S."/>
            <person name="Rinke C."/>
            <person name="Helfrich E.J."/>
            <person name="Brachmann A.O."/>
            <person name="Gurgui C."/>
            <person name="Wakimoto T."/>
            <person name="Kracht M."/>
            <person name="Crusemann M."/>
            <person name="Hentschel U."/>
            <person name="Abe I."/>
            <person name="Matsunaga S."/>
            <person name="Kalinowski J."/>
            <person name="Takeyama H."/>
            <person name="Piel J."/>
        </authorList>
    </citation>
    <scope>NUCLEOTIDE SEQUENCE [LARGE SCALE GENOMIC DNA]</scope>
    <source>
        <strain evidence="5">TSY1</strain>
    </source>
</reference>
<evidence type="ECO:0000256" key="1">
    <source>
        <dbReference type="ARBA" id="ARBA00023002"/>
    </source>
</evidence>
<dbReference type="Gene3D" id="3.40.50.720">
    <property type="entry name" value="NAD(P)-binding Rossmann-like Domain"/>
    <property type="match status" value="2"/>
</dbReference>
<keyword evidence="1" id="KW-0560">Oxidoreductase</keyword>
<protein>
    <submittedName>
        <fullName evidence="4">Hydroxyacid dehydrogenase</fullName>
    </submittedName>
</protein>
<sequence length="321" mass="36299">MIKLVMMPPQDALQPQWARRLEQLLPQYRVAVPQTDEEARRELVDADAAYGWVPPEALETAQKLRWLQNPQAGPAPGYYYPALIEHPVVVCNPRGIYFDHISHHIMMFLLALSRGLPYYVEAQKERRWDKEARQSPYIYLAEATALIAGVGGIGHETARLCTAFGMTVFGTDPRPEYEIPGVEVHPIADLDALLPRADFVISTTPHTPETEGMWHAERFRLMKPTAYFINVGRGKTMKLDDLVEAIESGVIAGCGLDVFEVEPLPSEHRLWTLPNVLLTPHVAIRDAENIAERRFEVLVDNARRFAADEPLNNVVNKAAWY</sequence>
<dbReference type="PATRIC" id="fig|1429438.4.peg.3492"/>
<dbReference type="InterPro" id="IPR006140">
    <property type="entry name" value="D-isomer_DH_NAD-bd"/>
</dbReference>
<evidence type="ECO:0000313" key="4">
    <source>
        <dbReference type="EMBL" id="ETW98669.1"/>
    </source>
</evidence>
<dbReference type="PANTHER" id="PTHR43333:SF1">
    <property type="entry name" value="D-ISOMER SPECIFIC 2-HYDROXYACID DEHYDROGENASE NAD-BINDING DOMAIN-CONTAINING PROTEIN"/>
    <property type="match status" value="1"/>
</dbReference>
<name>W4LL77_ENTF1</name>
<keyword evidence="2" id="KW-0520">NAD</keyword>
<dbReference type="GO" id="GO:0051287">
    <property type="term" value="F:NAD binding"/>
    <property type="evidence" value="ECO:0007669"/>
    <property type="project" value="InterPro"/>
</dbReference>
<gene>
    <name evidence="4" type="ORF">ETSY1_17850</name>
</gene>
<evidence type="ECO:0000313" key="5">
    <source>
        <dbReference type="Proteomes" id="UP000019141"/>
    </source>
</evidence>
<organism evidence="4 5">
    <name type="scientific">Entotheonella factor</name>
    <dbReference type="NCBI Taxonomy" id="1429438"/>
    <lineage>
        <taxon>Bacteria</taxon>
        <taxon>Pseudomonadati</taxon>
        <taxon>Nitrospinota/Tectimicrobiota group</taxon>
        <taxon>Candidatus Tectimicrobiota</taxon>
        <taxon>Candidatus Entotheonellia</taxon>
        <taxon>Candidatus Entotheonellales</taxon>
        <taxon>Candidatus Entotheonellaceae</taxon>
        <taxon>Candidatus Entotheonella</taxon>
    </lineage>
</organism>
<feature type="domain" description="D-isomer specific 2-hydroxyacid dehydrogenase NAD-binding" evidence="3">
    <location>
        <begin position="106"/>
        <end position="283"/>
    </location>
</feature>
<dbReference type="PANTHER" id="PTHR43333">
    <property type="entry name" value="2-HACID_DH_C DOMAIN-CONTAINING PROTEIN"/>
    <property type="match status" value="1"/>
</dbReference>
<evidence type="ECO:0000259" key="3">
    <source>
        <dbReference type="Pfam" id="PF02826"/>
    </source>
</evidence>
<dbReference type="CDD" id="cd05300">
    <property type="entry name" value="2-Hacid_dh_1"/>
    <property type="match status" value="1"/>
</dbReference>
<dbReference type="InterPro" id="IPR036291">
    <property type="entry name" value="NAD(P)-bd_dom_sf"/>
</dbReference>
<dbReference type="SUPFAM" id="SSF51735">
    <property type="entry name" value="NAD(P)-binding Rossmann-fold domains"/>
    <property type="match status" value="1"/>
</dbReference>
<dbReference type="GO" id="GO:0016491">
    <property type="term" value="F:oxidoreductase activity"/>
    <property type="evidence" value="ECO:0007669"/>
    <property type="project" value="UniProtKB-KW"/>
</dbReference>
<dbReference type="SUPFAM" id="SSF52283">
    <property type="entry name" value="Formate/glycerate dehydrogenase catalytic domain-like"/>
    <property type="match status" value="1"/>
</dbReference>
<proteinExistence type="predicted"/>
<dbReference type="EMBL" id="AZHW01000532">
    <property type="protein sequence ID" value="ETW98669.1"/>
    <property type="molecule type" value="Genomic_DNA"/>
</dbReference>
<comment type="caution">
    <text evidence="4">The sequence shown here is derived from an EMBL/GenBank/DDBJ whole genome shotgun (WGS) entry which is preliminary data.</text>
</comment>
<evidence type="ECO:0000256" key="2">
    <source>
        <dbReference type="ARBA" id="ARBA00023027"/>
    </source>
</evidence>
<dbReference type="HOGENOM" id="CLU_019796_1_0_7"/>
<accession>W4LL77</accession>